<dbReference type="Gene3D" id="1.20.1250.20">
    <property type="entry name" value="MFS general substrate transporter like domains"/>
    <property type="match status" value="2"/>
</dbReference>
<feature type="transmembrane region" description="Helical" evidence="6">
    <location>
        <begin position="119"/>
        <end position="141"/>
    </location>
</feature>
<evidence type="ECO:0000256" key="4">
    <source>
        <dbReference type="ARBA" id="ARBA00022989"/>
    </source>
</evidence>
<keyword evidence="5 6" id="KW-0472">Membrane</keyword>
<evidence type="ECO:0000256" key="3">
    <source>
        <dbReference type="ARBA" id="ARBA00022692"/>
    </source>
</evidence>
<dbReference type="PANTHER" id="PTHR43791">
    <property type="entry name" value="PERMEASE-RELATED"/>
    <property type="match status" value="1"/>
</dbReference>
<dbReference type="InterPro" id="IPR011701">
    <property type="entry name" value="MFS"/>
</dbReference>
<evidence type="ECO:0000313" key="9">
    <source>
        <dbReference type="Proteomes" id="UP001481677"/>
    </source>
</evidence>
<evidence type="ECO:0000256" key="2">
    <source>
        <dbReference type="ARBA" id="ARBA00022448"/>
    </source>
</evidence>
<organism evidence="8 9">
    <name type="scientific">Paraburkholderia azotifigens</name>
    <dbReference type="NCBI Taxonomy" id="2057004"/>
    <lineage>
        <taxon>Bacteria</taxon>
        <taxon>Pseudomonadati</taxon>
        <taxon>Pseudomonadota</taxon>
        <taxon>Betaproteobacteria</taxon>
        <taxon>Burkholderiales</taxon>
        <taxon>Burkholderiaceae</taxon>
        <taxon>Paraburkholderia</taxon>
    </lineage>
</organism>
<feature type="transmembrane region" description="Helical" evidence="6">
    <location>
        <begin position="248"/>
        <end position="269"/>
    </location>
</feature>
<feature type="transmembrane region" description="Helical" evidence="6">
    <location>
        <begin position="378"/>
        <end position="398"/>
    </location>
</feature>
<dbReference type="InterPro" id="IPR036259">
    <property type="entry name" value="MFS_trans_sf"/>
</dbReference>
<feature type="transmembrane region" description="Helical" evidence="6">
    <location>
        <begin position="410"/>
        <end position="429"/>
    </location>
</feature>
<dbReference type="SUPFAM" id="SSF103473">
    <property type="entry name" value="MFS general substrate transporter"/>
    <property type="match status" value="1"/>
</dbReference>
<gene>
    <name evidence="8" type="ORF">V4C56_37015</name>
</gene>
<evidence type="ECO:0000256" key="5">
    <source>
        <dbReference type="ARBA" id="ARBA00023136"/>
    </source>
</evidence>
<feature type="transmembrane region" description="Helical" evidence="6">
    <location>
        <begin position="153"/>
        <end position="175"/>
    </location>
</feature>
<sequence length="435" mass="47087">MTPNAHSVTLNQISESEERVFRKIGWRLLPILMLGFVAAQLDRVNVGFAKLQMLSDLGFSDAVYGLGAGIFFIGYFIFEVPSNMVMPKVGARRWIARIMVSWGAISACTLLVHTPWQFYLVRFLLGAAEAGFAPGIIWYLANWFPAKQRGRAMALFLSSIPVAGVIGAPISGWVLSAFAHTPPFAAWQWLLLIEAIPAVVLGIAILFYLDDSVRTARWLNDDERAMVVARIAQEDKEKHSSEELWHAFKLPCVWGMSILSFCMIMGLYALNFWLPSLVKRAGVQDVKTIGWLVAIPYLVAVICNLVAGYSADRTGKRRVHFCLAMLVGAAGLSMSMYLNGGPTTTIICLSIAAAGAIPAVVLFWAFPAAMLAGTTAATGIAVLNSVGNLAGFVSPYLVGTLNVSSGRTDLAMYVIAAFMVAGGLGAMLLPRKVDV</sequence>
<dbReference type="RefSeq" id="WP_342959550.1">
    <property type="nucleotide sequence ID" value="NZ_JAZHFZ010000047.1"/>
</dbReference>
<keyword evidence="9" id="KW-1185">Reference proteome</keyword>
<dbReference type="Proteomes" id="UP001481677">
    <property type="component" value="Unassembled WGS sequence"/>
</dbReference>
<comment type="subcellular location">
    <subcellularLocation>
        <location evidence="1">Membrane</location>
        <topology evidence="1">Multi-pass membrane protein</topology>
    </subcellularLocation>
</comment>
<evidence type="ECO:0000256" key="6">
    <source>
        <dbReference type="SAM" id="Phobius"/>
    </source>
</evidence>
<proteinExistence type="predicted"/>
<keyword evidence="4 6" id="KW-1133">Transmembrane helix</keyword>
<name>A0ABU9REJ0_9BURK</name>
<reference evidence="8 9" key="1">
    <citation type="submission" date="2024-01" db="EMBL/GenBank/DDBJ databases">
        <title>The diversity of rhizobia nodulating Mimosa spp. in eleven states of Brazil covering several biomes is determined by host plant, location, and edaphic factors.</title>
        <authorList>
            <person name="Rouws L."/>
            <person name="Barauna A."/>
            <person name="Beukes C."/>
            <person name="De Faria S.M."/>
            <person name="Gross E."/>
            <person name="Dos Reis Junior F.B."/>
            <person name="Simon M."/>
            <person name="Maluk M."/>
            <person name="Odee D.W."/>
            <person name="Kenicer G."/>
            <person name="Young J.P.W."/>
            <person name="Reis V.M."/>
            <person name="Zilli J."/>
            <person name="James E.K."/>
        </authorList>
    </citation>
    <scope>NUCLEOTIDE SEQUENCE [LARGE SCALE GENOMIC DNA]</scope>
    <source>
        <strain evidence="8 9">JPY530</strain>
    </source>
</reference>
<evidence type="ECO:0000259" key="7">
    <source>
        <dbReference type="PROSITE" id="PS50850"/>
    </source>
</evidence>
<accession>A0ABU9REJ0</accession>
<evidence type="ECO:0000313" key="8">
    <source>
        <dbReference type="EMBL" id="MEM5345213.1"/>
    </source>
</evidence>
<feature type="transmembrane region" description="Helical" evidence="6">
    <location>
        <begin position="24"/>
        <end position="42"/>
    </location>
</feature>
<dbReference type="PROSITE" id="PS50850">
    <property type="entry name" value="MFS"/>
    <property type="match status" value="1"/>
</dbReference>
<feature type="transmembrane region" description="Helical" evidence="6">
    <location>
        <begin position="62"/>
        <end position="82"/>
    </location>
</feature>
<dbReference type="EMBL" id="JAZHGA010000043">
    <property type="protein sequence ID" value="MEM5345213.1"/>
    <property type="molecule type" value="Genomic_DNA"/>
</dbReference>
<feature type="transmembrane region" description="Helical" evidence="6">
    <location>
        <begin position="344"/>
        <end position="366"/>
    </location>
</feature>
<dbReference type="Pfam" id="PF07690">
    <property type="entry name" value="MFS_1"/>
    <property type="match status" value="1"/>
</dbReference>
<dbReference type="PANTHER" id="PTHR43791:SF36">
    <property type="entry name" value="TRANSPORTER, PUTATIVE (AFU_ORTHOLOGUE AFUA_6G08340)-RELATED"/>
    <property type="match status" value="1"/>
</dbReference>
<keyword evidence="3 6" id="KW-0812">Transmembrane</keyword>
<dbReference type="CDD" id="cd17319">
    <property type="entry name" value="MFS_ExuT_GudP_like"/>
    <property type="match status" value="1"/>
</dbReference>
<feature type="transmembrane region" description="Helical" evidence="6">
    <location>
        <begin position="94"/>
        <end position="113"/>
    </location>
</feature>
<evidence type="ECO:0000256" key="1">
    <source>
        <dbReference type="ARBA" id="ARBA00004141"/>
    </source>
</evidence>
<protein>
    <submittedName>
        <fullName evidence="8">MFS transporter</fullName>
    </submittedName>
</protein>
<keyword evidence="2" id="KW-0813">Transport</keyword>
<feature type="transmembrane region" description="Helical" evidence="6">
    <location>
        <begin position="319"/>
        <end position="338"/>
    </location>
</feature>
<feature type="transmembrane region" description="Helical" evidence="6">
    <location>
        <begin position="289"/>
        <end position="307"/>
    </location>
</feature>
<feature type="transmembrane region" description="Helical" evidence="6">
    <location>
        <begin position="187"/>
        <end position="209"/>
    </location>
</feature>
<dbReference type="InterPro" id="IPR020846">
    <property type="entry name" value="MFS_dom"/>
</dbReference>
<comment type="caution">
    <text evidence="8">The sequence shown here is derived from an EMBL/GenBank/DDBJ whole genome shotgun (WGS) entry which is preliminary data.</text>
</comment>
<feature type="domain" description="Major facilitator superfamily (MFS) profile" evidence="7">
    <location>
        <begin position="28"/>
        <end position="434"/>
    </location>
</feature>